<dbReference type="UniPathway" id="UPA00385"/>
<keyword evidence="3 6" id="KW-0479">Metal-binding</keyword>
<keyword evidence="4 6" id="KW-0560">Oxidoreductase</keyword>
<dbReference type="GO" id="GO:0009693">
    <property type="term" value="P:ethylene biosynthetic process"/>
    <property type="evidence" value="ECO:0007669"/>
    <property type="project" value="UniProtKB-UniPathway"/>
</dbReference>
<dbReference type="PANTHER" id="PTHR10209:SF881">
    <property type="entry name" value="FI07970P-RELATED"/>
    <property type="match status" value="1"/>
</dbReference>
<dbReference type="Proteomes" id="UP000243207">
    <property type="component" value="Chromosome I"/>
</dbReference>
<dbReference type="RefSeq" id="WP_093393087.1">
    <property type="nucleotide sequence ID" value="NZ_LT629736.1"/>
</dbReference>
<dbReference type="STRING" id="487184.SAMN05216421_1672"/>
<evidence type="ECO:0000256" key="6">
    <source>
        <dbReference type="RuleBase" id="RU003682"/>
    </source>
</evidence>
<evidence type="ECO:0000313" key="9">
    <source>
        <dbReference type="Proteomes" id="UP000243207"/>
    </source>
</evidence>
<dbReference type="InterPro" id="IPR044861">
    <property type="entry name" value="IPNS-like_FE2OG_OXY"/>
</dbReference>
<dbReference type="SUPFAM" id="SSF51197">
    <property type="entry name" value="Clavaminate synthase-like"/>
    <property type="match status" value="1"/>
</dbReference>
<evidence type="ECO:0000259" key="7">
    <source>
        <dbReference type="PROSITE" id="PS51471"/>
    </source>
</evidence>
<dbReference type="GO" id="GO:0046872">
    <property type="term" value="F:metal ion binding"/>
    <property type="evidence" value="ECO:0007669"/>
    <property type="project" value="UniProtKB-KW"/>
</dbReference>
<dbReference type="OrthoDB" id="21825at2"/>
<keyword evidence="9" id="KW-1185">Reference proteome</keyword>
<keyword evidence="5 6" id="KW-0408">Iron</keyword>
<protein>
    <submittedName>
        <fullName evidence="8">Isopenicillin N synthase</fullName>
    </submittedName>
</protein>
<evidence type="ECO:0000256" key="4">
    <source>
        <dbReference type="ARBA" id="ARBA00023002"/>
    </source>
</evidence>
<dbReference type="InterPro" id="IPR026992">
    <property type="entry name" value="DIOX_N"/>
</dbReference>
<dbReference type="PANTHER" id="PTHR10209">
    <property type="entry name" value="OXIDOREDUCTASE, 2OG-FE II OXYGENASE FAMILY PROTEIN"/>
    <property type="match status" value="1"/>
</dbReference>
<proteinExistence type="inferred from homology"/>
<evidence type="ECO:0000256" key="1">
    <source>
        <dbReference type="ARBA" id="ARBA00008056"/>
    </source>
</evidence>
<organism evidence="8 9">
    <name type="scientific">Halopseudomonas xinjiangensis</name>
    <dbReference type="NCBI Taxonomy" id="487184"/>
    <lineage>
        <taxon>Bacteria</taxon>
        <taxon>Pseudomonadati</taxon>
        <taxon>Pseudomonadota</taxon>
        <taxon>Gammaproteobacteria</taxon>
        <taxon>Pseudomonadales</taxon>
        <taxon>Pseudomonadaceae</taxon>
        <taxon>Halopseudomonas</taxon>
    </lineage>
</organism>
<evidence type="ECO:0000313" key="8">
    <source>
        <dbReference type="EMBL" id="SDS51887.1"/>
    </source>
</evidence>
<comment type="similarity">
    <text evidence="1 6">Belongs to the iron/ascorbate-dependent oxidoreductase family.</text>
</comment>
<dbReference type="Gene3D" id="2.60.120.330">
    <property type="entry name" value="B-lactam Antibiotic, Isopenicillin N Synthase, Chain"/>
    <property type="match status" value="1"/>
</dbReference>
<dbReference type="PRINTS" id="PR00682">
    <property type="entry name" value="IPNSYNTHASE"/>
</dbReference>
<evidence type="ECO:0000256" key="5">
    <source>
        <dbReference type="ARBA" id="ARBA00023004"/>
    </source>
</evidence>
<accession>A0A1H1SV23</accession>
<dbReference type="AlphaFoldDB" id="A0A1H1SV23"/>
<comment type="subunit">
    <text evidence="2">Monomer.</text>
</comment>
<sequence>MASRQPGTSAHTAFTHLPVVDVSGLFSPERETREATARQLGKGAEEAGFLYITGHGVPLARIERLLNRTREYFAQPLDEKMRHYIGRSTNHSGYVPEGEEQFDSGTIDHKEAYDIGFDFLSEEGRRPMLGPNQWADLPGFREDIKAYYDAVLALSQQLFRGFALALGLPEDAFTKHVTTPPSQLRLIHYPFNPDAADRPGIGAHTDYECFTILLPTAPGLEVLNGAGEWIDVPLMKDAFVINIGDMLEVLSNGLFVATSHRVRKVAEERYSFPLFCACDYDTVIAPVPVLLSETNPARYEPIVCGEHLYAQTVQTFGYLKRRLEAGELALPDGAKALSSFGHQAAGKAVTA</sequence>
<dbReference type="InterPro" id="IPR005123">
    <property type="entry name" value="Oxoglu/Fe-dep_dioxygenase_dom"/>
</dbReference>
<dbReference type="Pfam" id="PF14226">
    <property type="entry name" value="DIOX_N"/>
    <property type="match status" value="1"/>
</dbReference>
<dbReference type="EMBL" id="LT629736">
    <property type="protein sequence ID" value="SDS51887.1"/>
    <property type="molecule type" value="Genomic_DNA"/>
</dbReference>
<reference evidence="9" key="1">
    <citation type="submission" date="2016-10" db="EMBL/GenBank/DDBJ databases">
        <authorList>
            <person name="Varghese N."/>
            <person name="Submissions S."/>
        </authorList>
    </citation>
    <scope>NUCLEOTIDE SEQUENCE [LARGE SCALE GENOMIC DNA]</scope>
    <source>
        <strain evidence="9">NRRL B-51270</strain>
    </source>
</reference>
<gene>
    <name evidence="8" type="ORF">SAMN05216421_1672</name>
</gene>
<feature type="domain" description="Fe2OG dioxygenase" evidence="7">
    <location>
        <begin position="180"/>
        <end position="278"/>
    </location>
</feature>
<dbReference type="GO" id="GO:0016491">
    <property type="term" value="F:oxidoreductase activity"/>
    <property type="evidence" value="ECO:0007669"/>
    <property type="project" value="UniProtKB-KW"/>
</dbReference>
<dbReference type="InterPro" id="IPR027443">
    <property type="entry name" value="IPNS-like_sf"/>
</dbReference>
<evidence type="ECO:0000256" key="3">
    <source>
        <dbReference type="ARBA" id="ARBA00022723"/>
    </source>
</evidence>
<name>A0A1H1SV23_9GAMM</name>
<evidence type="ECO:0000256" key="2">
    <source>
        <dbReference type="ARBA" id="ARBA00011245"/>
    </source>
</evidence>
<dbReference type="Pfam" id="PF03171">
    <property type="entry name" value="2OG-FeII_Oxy"/>
    <property type="match status" value="1"/>
</dbReference>
<dbReference type="PROSITE" id="PS51471">
    <property type="entry name" value="FE2OG_OXY"/>
    <property type="match status" value="1"/>
</dbReference>